<feature type="domain" description="Alpha-D-phosphohexomutase alpha/beta/alpha" evidence="9">
    <location>
        <begin position="2"/>
        <end position="135"/>
    </location>
</feature>
<evidence type="ECO:0000256" key="7">
    <source>
        <dbReference type="RuleBase" id="RU004326"/>
    </source>
</evidence>
<dbReference type="EC" id="5.4.2.10" evidence="12"/>
<evidence type="ECO:0000313" key="13">
    <source>
        <dbReference type="Proteomes" id="UP001596406"/>
    </source>
</evidence>
<gene>
    <name evidence="12" type="primary">glmM</name>
    <name evidence="12" type="ORF">ACFQHK_11835</name>
</gene>
<dbReference type="RefSeq" id="WP_304448864.1">
    <property type="nucleotide sequence ID" value="NZ_JARRAH010000001.1"/>
</dbReference>
<feature type="domain" description="Alpha-D-phosphohexomutase alpha/beta/alpha" evidence="11">
    <location>
        <begin position="260"/>
        <end position="362"/>
    </location>
</feature>
<dbReference type="FunFam" id="3.40.120.10:FF:000001">
    <property type="entry name" value="Phosphoglucosamine mutase"/>
    <property type="match status" value="1"/>
</dbReference>
<keyword evidence="6 12" id="KW-0413">Isomerase</keyword>
<dbReference type="Pfam" id="PF00408">
    <property type="entry name" value="PGM_PMM_IV"/>
    <property type="match status" value="1"/>
</dbReference>
<dbReference type="CDD" id="cd03087">
    <property type="entry name" value="PGM_like1"/>
    <property type="match status" value="1"/>
</dbReference>
<evidence type="ECO:0000256" key="3">
    <source>
        <dbReference type="ARBA" id="ARBA00022553"/>
    </source>
</evidence>
<dbReference type="SUPFAM" id="SSF55957">
    <property type="entry name" value="Phosphoglucomutase, C-terminal domain"/>
    <property type="match status" value="1"/>
</dbReference>
<dbReference type="GO" id="GO:0008966">
    <property type="term" value="F:phosphoglucosamine mutase activity"/>
    <property type="evidence" value="ECO:0007669"/>
    <property type="project" value="UniProtKB-EC"/>
</dbReference>
<evidence type="ECO:0000256" key="6">
    <source>
        <dbReference type="ARBA" id="ARBA00023235"/>
    </source>
</evidence>
<dbReference type="Gene3D" id="3.30.310.50">
    <property type="entry name" value="Alpha-D-phosphohexomutase, C-terminal domain"/>
    <property type="match status" value="1"/>
</dbReference>
<keyword evidence="4 7" id="KW-0479">Metal-binding</keyword>
<evidence type="ECO:0000313" key="12">
    <source>
        <dbReference type="EMBL" id="MFC6837197.1"/>
    </source>
</evidence>
<dbReference type="Gene3D" id="3.40.120.10">
    <property type="entry name" value="Alpha-D-Glucose-1,6-Bisphosphate, subunit A, domain 3"/>
    <property type="match status" value="3"/>
</dbReference>
<dbReference type="InterPro" id="IPR016066">
    <property type="entry name" value="A-D-PHexomutase_CS"/>
</dbReference>
<comment type="cofactor">
    <cofactor evidence="1">
        <name>Mg(2+)</name>
        <dbReference type="ChEBI" id="CHEBI:18420"/>
    </cofactor>
</comment>
<dbReference type="Pfam" id="PF02879">
    <property type="entry name" value="PGM_PMM_II"/>
    <property type="match status" value="1"/>
</dbReference>
<dbReference type="EMBL" id="JBHSXM010000001">
    <property type="protein sequence ID" value="MFC6837197.1"/>
    <property type="molecule type" value="Genomic_DNA"/>
</dbReference>
<dbReference type="Proteomes" id="UP001596406">
    <property type="component" value="Unassembled WGS sequence"/>
</dbReference>
<keyword evidence="3" id="KW-0597">Phosphoprotein</keyword>
<dbReference type="InterPro" id="IPR024086">
    <property type="entry name" value="GlmM_arc-type"/>
</dbReference>
<dbReference type="PANTHER" id="PTHR42946">
    <property type="entry name" value="PHOSPHOHEXOSE MUTASE"/>
    <property type="match status" value="1"/>
</dbReference>
<evidence type="ECO:0000256" key="2">
    <source>
        <dbReference type="ARBA" id="ARBA00010231"/>
    </source>
</evidence>
<dbReference type="PROSITE" id="PS00710">
    <property type="entry name" value="PGM_PMM"/>
    <property type="match status" value="1"/>
</dbReference>
<accession>A0ABD5UFF8</accession>
<proteinExistence type="inferred from homology"/>
<evidence type="ECO:0000256" key="5">
    <source>
        <dbReference type="ARBA" id="ARBA00022842"/>
    </source>
</evidence>
<protein>
    <submittedName>
        <fullName evidence="12">Phosphoglucosamine mutase</fullName>
        <ecNumber evidence="12">5.4.2.10</ecNumber>
    </submittedName>
</protein>
<keyword evidence="13" id="KW-1185">Reference proteome</keyword>
<evidence type="ECO:0000256" key="1">
    <source>
        <dbReference type="ARBA" id="ARBA00001946"/>
    </source>
</evidence>
<keyword evidence="5 7" id="KW-0460">Magnesium</keyword>
<dbReference type="InterPro" id="IPR005844">
    <property type="entry name" value="A-D-PHexomutase_a/b/a-I"/>
</dbReference>
<dbReference type="Pfam" id="PF02878">
    <property type="entry name" value="PGM_PMM_I"/>
    <property type="match status" value="1"/>
</dbReference>
<dbReference type="Pfam" id="PF02880">
    <property type="entry name" value="PGM_PMM_III"/>
    <property type="match status" value="1"/>
</dbReference>
<dbReference type="InterPro" id="IPR036900">
    <property type="entry name" value="A-D-PHexomutase_C_sf"/>
</dbReference>
<dbReference type="InterPro" id="IPR005846">
    <property type="entry name" value="A-D-PHexomutase_a/b/a-III"/>
</dbReference>
<name>A0ABD5UFF8_9EURY</name>
<dbReference type="PRINTS" id="PR00509">
    <property type="entry name" value="PGMPMM"/>
</dbReference>
<evidence type="ECO:0000259" key="8">
    <source>
        <dbReference type="Pfam" id="PF00408"/>
    </source>
</evidence>
<dbReference type="SUPFAM" id="SSF53738">
    <property type="entry name" value="Phosphoglucomutase, first 3 domains"/>
    <property type="match status" value="3"/>
</dbReference>
<reference evidence="12 13" key="1">
    <citation type="journal article" date="2019" name="Int. J. Syst. Evol. Microbiol.">
        <title>The Global Catalogue of Microorganisms (GCM) 10K type strain sequencing project: providing services to taxonomists for standard genome sequencing and annotation.</title>
        <authorList>
            <consortium name="The Broad Institute Genomics Platform"/>
            <consortium name="The Broad Institute Genome Sequencing Center for Infectious Disease"/>
            <person name="Wu L."/>
            <person name="Ma J."/>
        </authorList>
    </citation>
    <scope>NUCLEOTIDE SEQUENCE [LARGE SCALE GENOMIC DNA]</scope>
    <source>
        <strain evidence="12 13">PSRA2</strain>
    </source>
</reference>
<dbReference type="InterPro" id="IPR050060">
    <property type="entry name" value="Phosphoglucosamine_mutase"/>
</dbReference>
<comment type="caution">
    <text evidence="12">The sequence shown here is derived from an EMBL/GenBank/DDBJ whole genome shotgun (WGS) entry which is preliminary data.</text>
</comment>
<dbReference type="AlphaFoldDB" id="A0ABD5UFF8"/>
<dbReference type="InterPro" id="IPR016055">
    <property type="entry name" value="A-D-PHexomutase_a/b/a-I/II/III"/>
</dbReference>
<dbReference type="GO" id="GO:0046872">
    <property type="term" value="F:metal ion binding"/>
    <property type="evidence" value="ECO:0007669"/>
    <property type="project" value="UniProtKB-KW"/>
</dbReference>
<dbReference type="InterPro" id="IPR005843">
    <property type="entry name" value="A-D-PHexomutase_C"/>
</dbReference>
<organism evidence="12 13">
    <name type="scientific">Halomarina ordinaria</name>
    <dbReference type="NCBI Taxonomy" id="3033939"/>
    <lineage>
        <taxon>Archaea</taxon>
        <taxon>Methanobacteriati</taxon>
        <taxon>Methanobacteriota</taxon>
        <taxon>Stenosarchaea group</taxon>
        <taxon>Halobacteria</taxon>
        <taxon>Halobacteriales</taxon>
        <taxon>Natronomonadaceae</taxon>
        <taxon>Halomarina</taxon>
    </lineage>
</organism>
<dbReference type="FunFam" id="3.40.120.10:FF:000003">
    <property type="entry name" value="Phosphoglucosamine mutase"/>
    <property type="match status" value="1"/>
</dbReference>
<evidence type="ECO:0000259" key="9">
    <source>
        <dbReference type="Pfam" id="PF02878"/>
    </source>
</evidence>
<dbReference type="NCBIfam" id="TIGR03990">
    <property type="entry name" value="Arch_GlmM"/>
    <property type="match status" value="1"/>
</dbReference>
<sequence length="456" mass="47931">MKIFGSSGVRGVANEELTPAFVGRVAMAAGSVFGEGRDGRTRVALGRDTRATGRMFADAAASGLASVGCDVDRVGVLPTPALQAYAEREGIAGLMVTASHNPPEYNGVKLVGRDGVELAREGLERVEDRLLAERFATVPWDETGTSRRVEGADRTYIDEVLAAVDGDRIASADLTVALDPGHGAGALTSPTLFRELGCRVVTVNGQPDGHFPGRDPEPIERNLGDLRRLVRATGADLGIAHDGDADRAIFVDEYGDHVEGDAALAALAAAELTAGDTTVSAVNVSQRLVDVVNAAGADLELTPIGSTNIITRIRALQRAGVTVPVAGEGNGGVLFPDYRLARDGAYTAARFCELLADRSASGLAADHSGYHNVRVNLAYDDDAEREALIAAAEATARESDAGLDTTDGHRLDYGDAWVLVRPSGTEPVVRVYAEARTEERARRLADEMHDALLAAA</sequence>
<feature type="domain" description="Alpha-D-phosphohexomutase alpha/beta/alpha" evidence="10">
    <location>
        <begin position="155"/>
        <end position="255"/>
    </location>
</feature>
<evidence type="ECO:0000259" key="11">
    <source>
        <dbReference type="Pfam" id="PF02880"/>
    </source>
</evidence>
<feature type="domain" description="Alpha-D-phosphohexomutase C-terminal" evidence="8">
    <location>
        <begin position="384"/>
        <end position="450"/>
    </location>
</feature>
<comment type="similarity">
    <text evidence="2 7">Belongs to the phosphohexose mutase family.</text>
</comment>
<dbReference type="InterPro" id="IPR005845">
    <property type="entry name" value="A-D-PHexomutase_a/b/a-II"/>
</dbReference>
<dbReference type="PANTHER" id="PTHR42946:SF1">
    <property type="entry name" value="PHOSPHOGLUCOMUTASE (ALPHA-D-GLUCOSE-1,6-BISPHOSPHATE-DEPENDENT)"/>
    <property type="match status" value="1"/>
</dbReference>
<evidence type="ECO:0000256" key="4">
    <source>
        <dbReference type="ARBA" id="ARBA00022723"/>
    </source>
</evidence>
<dbReference type="InterPro" id="IPR005841">
    <property type="entry name" value="Alpha-D-phosphohexomutase_SF"/>
</dbReference>
<evidence type="ECO:0000259" key="10">
    <source>
        <dbReference type="Pfam" id="PF02879"/>
    </source>
</evidence>